<dbReference type="PROSITE" id="PS01124">
    <property type="entry name" value="HTH_ARAC_FAMILY_2"/>
    <property type="match status" value="1"/>
</dbReference>
<proteinExistence type="predicted"/>
<dbReference type="InterPro" id="IPR050959">
    <property type="entry name" value="MarA-like"/>
</dbReference>
<dbReference type="PANTHER" id="PTHR47504">
    <property type="entry name" value="RIGHT ORIGIN-BINDING PROTEIN"/>
    <property type="match status" value="1"/>
</dbReference>
<reference evidence="5" key="1">
    <citation type="submission" date="2020-10" db="EMBL/GenBank/DDBJ databases">
        <authorList>
            <person name="Gilroy R."/>
        </authorList>
    </citation>
    <scope>NUCLEOTIDE SEQUENCE</scope>
    <source>
        <strain evidence="5">ChiHile30-977</strain>
    </source>
</reference>
<dbReference type="Pfam" id="PF14526">
    <property type="entry name" value="Cass2"/>
    <property type="match status" value="1"/>
</dbReference>
<dbReference type="InterPro" id="IPR018060">
    <property type="entry name" value="HTH_AraC"/>
</dbReference>
<dbReference type="SMART" id="SM00871">
    <property type="entry name" value="AraC_E_bind"/>
    <property type="match status" value="1"/>
</dbReference>
<dbReference type="InterPro" id="IPR011256">
    <property type="entry name" value="Reg_factor_effector_dom_sf"/>
</dbReference>
<dbReference type="SMART" id="SM00342">
    <property type="entry name" value="HTH_ARAC"/>
    <property type="match status" value="1"/>
</dbReference>
<keyword evidence="3" id="KW-0804">Transcription</keyword>
<dbReference type="PRINTS" id="PR00032">
    <property type="entry name" value="HTHARAC"/>
</dbReference>
<dbReference type="InterPro" id="IPR020449">
    <property type="entry name" value="Tscrpt_reg_AraC-type_HTH"/>
</dbReference>
<organism evidence="5 6">
    <name type="scientific">Candidatus Avichristensenella intestinipullorum</name>
    <dbReference type="NCBI Taxonomy" id="2840693"/>
    <lineage>
        <taxon>Bacteria</taxon>
        <taxon>Bacillati</taxon>
        <taxon>Bacillota</taxon>
        <taxon>Clostridia</taxon>
        <taxon>Candidatus Avichristensenella</taxon>
    </lineage>
</organism>
<dbReference type="InterPro" id="IPR018062">
    <property type="entry name" value="HTH_AraC-typ_CS"/>
</dbReference>
<dbReference type="Proteomes" id="UP000886819">
    <property type="component" value="Unassembled WGS sequence"/>
</dbReference>
<evidence type="ECO:0000256" key="1">
    <source>
        <dbReference type="ARBA" id="ARBA00023015"/>
    </source>
</evidence>
<keyword evidence="2" id="KW-0238">DNA-binding</keyword>
<dbReference type="SUPFAM" id="SSF55136">
    <property type="entry name" value="Probable bacterial effector-binding domain"/>
    <property type="match status" value="1"/>
</dbReference>
<dbReference type="PANTHER" id="PTHR47504:SF5">
    <property type="entry name" value="RIGHT ORIGIN-BINDING PROTEIN"/>
    <property type="match status" value="1"/>
</dbReference>
<evidence type="ECO:0000256" key="2">
    <source>
        <dbReference type="ARBA" id="ARBA00023125"/>
    </source>
</evidence>
<evidence type="ECO:0000256" key="3">
    <source>
        <dbReference type="ARBA" id="ARBA00023163"/>
    </source>
</evidence>
<dbReference type="EMBL" id="DVFI01000020">
    <property type="protein sequence ID" value="HIQ62245.1"/>
    <property type="molecule type" value="Genomic_DNA"/>
</dbReference>
<dbReference type="InterPro" id="IPR010499">
    <property type="entry name" value="AraC_E-bd"/>
</dbReference>
<dbReference type="InterPro" id="IPR029441">
    <property type="entry name" value="Cass2"/>
</dbReference>
<dbReference type="GO" id="GO:0043565">
    <property type="term" value="F:sequence-specific DNA binding"/>
    <property type="evidence" value="ECO:0007669"/>
    <property type="project" value="InterPro"/>
</dbReference>
<reference evidence="5" key="2">
    <citation type="journal article" date="2021" name="PeerJ">
        <title>Extensive microbial diversity within the chicken gut microbiome revealed by metagenomics and culture.</title>
        <authorList>
            <person name="Gilroy R."/>
            <person name="Ravi A."/>
            <person name="Getino M."/>
            <person name="Pursley I."/>
            <person name="Horton D.L."/>
            <person name="Alikhan N.F."/>
            <person name="Baker D."/>
            <person name="Gharbi K."/>
            <person name="Hall N."/>
            <person name="Watson M."/>
            <person name="Adriaenssens E.M."/>
            <person name="Foster-Nyarko E."/>
            <person name="Jarju S."/>
            <person name="Secka A."/>
            <person name="Antonio M."/>
            <person name="Oren A."/>
            <person name="Chaudhuri R.R."/>
            <person name="La Ragione R."/>
            <person name="Hildebrand F."/>
            <person name="Pallen M.J."/>
        </authorList>
    </citation>
    <scope>NUCLEOTIDE SEQUENCE</scope>
    <source>
        <strain evidence="5">ChiHile30-977</strain>
    </source>
</reference>
<dbReference type="Gene3D" id="1.10.10.60">
    <property type="entry name" value="Homeodomain-like"/>
    <property type="match status" value="1"/>
</dbReference>
<evidence type="ECO:0000313" key="5">
    <source>
        <dbReference type="EMBL" id="HIQ62245.1"/>
    </source>
</evidence>
<protein>
    <submittedName>
        <fullName evidence="5">AraC family transcriptional regulator</fullName>
    </submittedName>
</protein>
<dbReference type="PROSITE" id="PS00041">
    <property type="entry name" value="HTH_ARAC_FAMILY_1"/>
    <property type="match status" value="1"/>
</dbReference>
<accession>A0A9D0YUS3</accession>
<keyword evidence="1" id="KW-0805">Transcription regulation</keyword>
<comment type="caution">
    <text evidence="5">The sequence shown here is derived from an EMBL/GenBank/DDBJ whole genome shotgun (WGS) entry which is preliminary data.</text>
</comment>
<dbReference type="Pfam" id="PF12833">
    <property type="entry name" value="HTH_18"/>
    <property type="match status" value="1"/>
</dbReference>
<dbReference type="Gene3D" id="3.20.80.10">
    <property type="entry name" value="Regulatory factor, effector binding domain"/>
    <property type="match status" value="1"/>
</dbReference>
<sequence>MEWMERMNLAVDELERSLTGEVDYARLARTACCSVYHFQRMFAYLADLPLSEYVRRRRMSRAAVDLRAGMKVIDVAQRYGYASPTAFTRAFQAVHGVPPSRVRDGGVPVRAFPPIVLQGMVQGRDPLEYRLESRGAFRVVGISAPLDRQMEANFRTVPDFWAAAVREGMLPRLSALRNAPPEGLLGVCFCPDEGEWRYAIAVASTLPAGELEAYDVPAAAWAVFSGAGDNRSLQALQRRVFTQWLPTSGYAYGSAPDLEVYLRADPQDARYELWIPVVRAGE</sequence>
<gene>
    <name evidence="5" type="ORF">IAA66_01500</name>
</gene>
<dbReference type="GO" id="GO:0003700">
    <property type="term" value="F:DNA-binding transcription factor activity"/>
    <property type="evidence" value="ECO:0007669"/>
    <property type="project" value="InterPro"/>
</dbReference>
<dbReference type="AlphaFoldDB" id="A0A9D0YUS3"/>
<dbReference type="InterPro" id="IPR009057">
    <property type="entry name" value="Homeodomain-like_sf"/>
</dbReference>
<feature type="domain" description="HTH araC/xylS-type" evidence="4">
    <location>
        <begin position="8"/>
        <end position="105"/>
    </location>
</feature>
<name>A0A9D0YUS3_9FIRM</name>
<dbReference type="SUPFAM" id="SSF46689">
    <property type="entry name" value="Homeodomain-like"/>
    <property type="match status" value="2"/>
</dbReference>
<evidence type="ECO:0000313" key="6">
    <source>
        <dbReference type="Proteomes" id="UP000886819"/>
    </source>
</evidence>
<evidence type="ECO:0000259" key="4">
    <source>
        <dbReference type="PROSITE" id="PS01124"/>
    </source>
</evidence>